<dbReference type="GO" id="GO:0071793">
    <property type="term" value="P:bacillithiol biosynthetic process"/>
    <property type="evidence" value="ECO:0007669"/>
    <property type="project" value="InterPro"/>
</dbReference>
<evidence type="ECO:0000256" key="1">
    <source>
        <dbReference type="ARBA" id="ARBA00001947"/>
    </source>
</evidence>
<dbReference type="PANTHER" id="PTHR12993:SF30">
    <property type="entry name" value="N-ACETYL-ALPHA-D-GLUCOSAMINYL L-MALATE DEACETYLASE 1"/>
    <property type="match status" value="1"/>
</dbReference>
<dbReference type="PANTHER" id="PTHR12993">
    <property type="entry name" value="N-ACETYLGLUCOSAMINYL-PHOSPHATIDYLINOSITOL DE-N-ACETYLASE-RELATED"/>
    <property type="match status" value="1"/>
</dbReference>
<dbReference type="GO" id="GO:0019213">
    <property type="term" value="F:deacetylase activity"/>
    <property type="evidence" value="ECO:0007669"/>
    <property type="project" value="InterPro"/>
</dbReference>
<dbReference type="InterPro" id="IPR023842">
    <property type="entry name" value="Bacillithiol_biosynth_BshB1"/>
</dbReference>
<dbReference type="NCBIfam" id="TIGR04001">
    <property type="entry name" value="thiol_BshB1"/>
    <property type="match status" value="1"/>
</dbReference>
<dbReference type="Proteomes" id="UP000018890">
    <property type="component" value="Unassembled WGS sequence"/>
</dbReference>
<dbReference type="EMBL" id="BAUT01000006">
    <property type="protein sequence ID" value="GAE25051.1"/>
    <property type="molecule type" value="Genomic_DNA"/>
</dbReference>
<dbReference type="STRING" id="1236970.JCM9140_1021"/>
<dbReference type="Pfam" id="PF02585">
    <property type="entry name" value="PIG-L"/>
    <property type="match status" value="1"/>
</dbReference>
<protein>
    <submittedName>
        <fullName evidence="2">LmbE-related protein</fullName>
    </submittedName>
</protein>
<organism evidence="2 3">
    <name type="scientific">Halalkalibacter wakoensis JCM 9140</name>
    <dbReference type="NCBI Taxonomy" id="1236970"/>
    <lineage>
        <taxon>Bacteria</taxon>
        <taxon>Bacillati</taxon>
        <taxon>Bacillota</taxon>
        <taxon>Bacilli</taxon>
        <taxon>Bacillales</taxon>
        <taxon>Bacillaceae</taxon>
        <taxon>Halalkalibacter</taxon>
    </lineage>
</organism>
<dbReference type="AlphaFoldDB" id="W4PYZ6"/>
<evidence type="ECO:0000313" key="3">
    <source>
        <dbReference type="Proteomes" id="UP000018890"/>
    </source>
</evidence>
<reference evidence="2" key="1">
    <citation type="journal article" date="2014" name="Genome Announc.">
        <title>Draft Genome Sequences of Three Alkaliphilic Bacillus Strains, Bacillus wakoensis JCM 9140T, Bacillus akibai JCM 9157T, and Bacillus hemicellulosilyticus JCM 9152T.</title>
        <authorList>
            <person name="Yuki M."/>
            <person name="Oshima K."/>
            <person name="Suda W."/>
            <person name="Oshida Y."/>
            <person name="Kitamura K."/>
            <person name="Iida T."/>
            <person name="Hattori M."/>
            <person name="Ohkuma M."/>
        </authorList>
    </citation>
    <scope>NUCLEOTIDE SEQUENCE [LARGE SCALE GENOMIC DNA]</scope>
    <source>
        <strain evidence="2">JCM 9140</strain>
    </source>
</reference>
<accession>W4PYZ6</accession>
<proteinExistence type="predicted"/>
<dbReference type="InterPro" id="IPR003737">
    <property type="entry name" value="GlcNAc_PI_deacetylase-related"/>
</dbReference>
<dbReference type="GO" id="GO:0016811">
    <property type="term" value="F:hydrolase activity, acting on carbon-nitrogen (but not peptide) bonds, in linear amides"/>
    <property type="evidence" value="ECO:0007669"/>
    <property type="project" value="TreeGrafter"/>
</dbReference>
<name>W4PYZ6_9BACI</name>
<comment type="caution">
    <text evidence="2">The sequence shown here is derived from an EMBL/GenBank/DDBJ whole genome shotgun (WGS) entry which is preliminary data.</text>
</comment>
<evidence type="ECO:0000313" key="2">
    <source>
        <dbReference type="EMBL" id="GAE25051.1"/>
    </source>
</evidence>
<dbReference type="SUPFAM" id="SSF102588">
    <property type="entry name" value="LmbE-like"/>
    <property type="match status" value="1"/>
</dbReference>
<sequence length="237" mass="26574">MTSLDILAFGAHPDDVEIGMGATLTKYAGLGYKVGICDLTMAEYSSNGTVETRQEEAKRAGEILRLSKRVQLSLSDRGLQYVTKEELAEVVSVIRTYRPKIIFSPYTVDRHPDHSACTNVVVEAAFNAGIKRYDCAKRLAAFRPNQHHMYFINGYDRPDFVVDVSNEYHTKLKSLEAYESQFTSSVDSVETPLTNGYIATVESRERLFGKEVGVKFAEGFKTTKPLLIPNMLEGKER</sequence>
<dbReference type="RefSeq" id="WP_034742929.1">
    <property type="nucleotide sequence ID" value="NZ_BAUT01000006.1"/>
</dbReference>
<comment type="cofactor">
    <cofactor evidence="1">
        <name>Zn(2+)</name>
        <dbReference type="ChEBI" id="CHEBI:29105"/>
    </cofactor>
</comment>
<gene>
    <name evidence="2" type="ORF">JCM9140_1021</name>
</gene>
<dbReference type="InterPro" id="IPR024078">
    <property type="entry name" value="LmbE-like_dom_sf"/>
</dbReference>
<dbReference type="Gene3D" id="3.40.50.10320">
    <property type="entry name" value="LmbE-like"/>
    <property type="match status" value="1"/>
</dbReference>
<dbReference type="OrthoDB" id="9778719at2"/>
<keyword evidence="3" id="KW-1185">Reference proteome</keyword>